<dbReference type="KEGG" id="muo:115457782"/>
<protein>
    <submittedName>
        <fullName evidence="5">ER membrane protein complex subunit 9</fullName>
    </submittedName>
</protein>
<dbReference type="RefSeq" id="XP_030043233.1">
    <property type="nucleotide sequence ID" value="XM_030187373.1"/>
</dbReference>
<dbReference type="AlphaFoldDB" id="A0A6P7WS73"/>
<evidence type="ECO:0000313" key="4">
    <source>
        <dbReference type="Proteomes" id="UP000515156"/>
    </source>
</evidence>
<evidence type="ECO:0000256" key="1">
    <source>
        <dbReference type="ARBA" id="ARBA00007461"/>
    </source>
</evidence>
<dbReference type="GeneID" id="115457782"/>
<evidence type="ECO:0000256" key="2">
    <source>
        <dbReference type="ARBA" id="ARBA00046436"/>
    </source>
</evidence>
<dbReference type="InParanoid" id="A0A6P7WS73"/>
<name>A0A6P7WS73_9AMPH</name>
<evidence type="ECO:0000259" key="3">
    <source>
        <dbReference type="PROSITE" id="PS50249"/>
    </source>
</evidence>
<evidence type="ECO:0000313" key="5">
    <source>
        <dbReference type="RefSeq" id="XP_030043233.1"/>
    </source>
</evidence>
<dbReference type="CTD" id="51016"/>
<dbReference type="FunCoup" id="A0A6P7WS73">
    <property type="interactions" value="814"/>
</dbReference>
<dbReference type="CDD" id="cd08060">
    <property type="entry name" value="MPN_UPF0172"/>
    <property type="match status" value="1"/>
</dbReference>
<dbReference type="PANTHER" id="PTHR12941:SF12">
    <property type="entry name" value="ER MEMBRANE PROTEIN COMPLEX SUBUNIT 9"/>
    <property type="match status" value="1"/>
</dbReference>
<dbReference type="InterPro" id="IPR005366">
    <property type="entry name" value="EMC8/9"/>
</dbReference>
<feature type="domain" description="MPN" evidence="3">
    <location>
        <begin position="4"/>
        <end position="140"/>
    </location>
</feature>
<dbReference type="GO" id="GO:0072546">
    <property type="term" value="C:EMC complex"/>
    <property type="evidence" value="ECO:0007669"/>
    <property type="project" value="InterPro"/>
</dbReference>
<sequence>MCEVEISMQAYVKMCLHAARYPHMAVNGVLLGYGGSRTGCLYLMDCVPLSHGLLPLSLPLEVALSQIDFWSTEEEGQRLVGYYQANASLNDKSPSTAALRIAGRVSEYFEDAVLIMLDNRSLSVNPGIPPVIVLQQKDRRWIPKDKTLIMWRNWEEIRRVAKVMLESKTHGRLVDFDAHLDDIRKDWTNQDINVEIAQLVSTANGSTG</sequence>
<dbReference type="PANTHER" id="PTHR12941">
    <property type="entry name" value="ER MEMBRANE PROTEIN COMPLEX"/>
    <property type="match status" value="1"/>
</dbReference>
<keyword evidence="4" id="KW-1185">Reference proteome</keyword>
<reference evidence="5" key="1">
    <citation type="submission" date="2025-08" db="UniProtKB">
        <authorList>
            <consortium name="RefSeq"/>
        </authorList>
    </citation>
    <scope>IDENTIFICATION</scope>
</reference>
<comment type="similarity">
    <text evidence="1">Belongs to the EMC8/EMC9 family.</text>
</comment>
<dbReference type="Proteomes" id="UP000515156">
    <property type="component" value="Chromosome 14"/>
</dbReference>
<dbReference type="InterPro" id="IPR037518">
    <property type="entry name" value="MPN"/>
</dbReference>
<proteinExistence type="inferred from homology"/>
<dbReference type="Pfam" id="PF03665">
    <property type="entry name" value="UPF0172"/>
    <property type="match status" value="1"/>
</dbReference>
<organism evidence="4 5">
    <name type="scientific">Microcaecilia unicolor</name>
    <dbReference type="NCBI Taxonomy" id="1415580"/>
    <lineage>
        <taxon>Eukaryota</taxon>
        <taxon>Metazoa</taxon>
        <taxon>Chordata</taxon>
        <taxon>Craniata</taxon>
        <taxon>Vertebrata</taxon>
        <taxon>Euteleostomi</taxon>
        <taxon>Amphibia</taxon>
        <taxon>Gymnophiona</taxon>
        <taxon>Siphonopidae</taxon>
        <taxon>Microcaecilia</taxon>
    </lineage>
</organism>
<gene>
    <name evidence="5" type="primary">EMC9</name>
</gene>
<comment type="subunit">
    <text evidence="2">Component of the ER membrane protein complex (EMC). EMC8 and EMC9 are mutually exclusive subunits of the EMC complex.</text>
</comment>
<dbReference type="PROSITE" id="PS50249">
    <property type="entry name" value="MPN"/>
    <property type="match status" value="1"/>
</dbReference>
<accession>A0A6P7WS73</accession>
<dbReference type="OrthoDB" id="194468at2759"/>